<evidence type="ECO:0000256" key="1">
    <source>
        <dbReference type="ARBA" id="ARBA00010116"/>
    </source>
</evidence>
<dbReference type="AlphaFoldDB" id="A0A5C4RVV7"/>
<dbReference type="InterPro" id="IPR006315">
    <property type="entry name" value="OM_autotransptr_brl_dom"/>
</dbReference>
<dbReference type="Pfam" id="PF03797">
    <property type="entry name" value="Autotransporter"/>
    <property type="match status" value="1"/>
</dbReference>
<dbReference type="Pfam" id="PF02369">
    <property type="entry name" value="Big_1"/>
    <property type="match status" value="1"/>
</dbReference>
<gene>
    <name evidence="4" type="ORF">E1B00_04805</name>
</gene>
<evidence type="ECO:0000313" key="4">
    <source>
        <dbReference type="EMBL" id="TNJ35095.1"/>
    </source>
</evidence>
<evidence type="ECO:0000259" key="3">
    <source>
        <dbReference type="PROSITE" id="PS51208"/>
    </source>
</evidence>
<feature type="domain" description="Autotransporter" evidence="3">
    <location>
        <begin position="977"/>
        <end position="1273"/>
    </location>
</feature>
<sequence length="1273" mass="128625">MDFCSDAATRRRTAHRLTGRIFNGVALFLLALLSLAWSGESLAQSCDFVNVDPAPSKLGLPNTSVSFTFQAQTACAGTVTGTIAITTDSTGGATAPTTFSAILDTDETFSVLLGPTPGGTGTVVVTCLVGGCAGDTLTYTFGTNNDFDYIANVPTPVVANQITPFTLGTNLQFNGAPGALATTFTNITNPANYGTVNPDGAGDADITQSIFTAGNIVVRGTLNCPVAFVLEGCAAVAPVDMPVQIEPVQLLVVGSNTPSTPSGTPLTLTTDYGSASIPAADGTNITWSVTAQPAGGDGAVAGNAVLSGESTATFTATVPGTYTVNANSGCTFCATSQQNFTVTVTALPYTLVAGSANPATGTVGSPTAFTVHLEQGGTPVNAATIQWSANAPFAPATFTSGTNATGDATASFTPSAAGSFTGVVTATFDPDGVPASGDELSVAFDANVAAVPTLVVNSGDNQTTTVGSNFPAVLSVTAENSGVAAVGVTINWVVTSGSATITPSGPTDAFGEAHLSVTPTAPGPITVSATRQDAPAATVNFTNLLATALPFTLNTVSANPATGTVGTPIAFTVRLEQGGTPVNAATVQWSATAPFAPATFASGTNAAGDAVASFTPSAAGSFTGAVTATYDPDGVPANGDEVSISFDANVAFVATLAATAGGGQNALVNTAFALPLQVTALNSGIPAVGVTINWTVTGAATLVPGGATDGAGNATATVTAGATAGPVTITAARQDDPTATAVFNLTVDALGALAIVSGDGQTLAAGVASAPLEVELRDAGGLPVAGATISWSATAGTLANATTTTDAAGIASNTVTVTTAGAVDVTASSPLAAAPAVFSLNGALSSLPGLSVLQVEVANAIDNACPALAALPSRTPAQQDLLQRCQELTAAAGIDPPAAIGAIDQLMADVALTQANAAFSALQSQFQNLKTRIAALRSGTNGTSFGGLALNTPAGPISLGSLGAAFGAVEEPAEVGTDFSRWGFFAAGTIGRGEADPGQRNPAYDFDIEGLTAGVDYRKNDKWIFGASLGYTRQDTQLPGERGGLDTNGWTVSAYTTFYQQDSWYMDGVVTWGRNDYELLRRIRYTLPLAGGGTTSVDQTARADASGDLLSTATTFGRDFNRGAWGIGPYGRLLYTRVGFDAINETLQAGEPGSGLGLRIENRDVTSLASVLGGKFTYTHSADWGVLIPHLQLEWEHEFKDDPQAVEARFINDPTGTAMVVRGDPLDTDYFRLGLGLSMVLTEGRSGFFYYEQLVGRNGMSQWNLALGLRMEF</sequence>
<dbReference type="InterPro" id="IPR005546">
    <property type="entry name" value="Autotransporte_beta"/>
</dbReference>
<dbReference type="SUPFAM" id="SSF103515">
    <property type="entry name" value="Autotransporter"/>
    <property type="match status" value="1"/>
</dbReference>
<dbReference type="InterPro" id="IPR003344">
    <property type="entry name" value="Big_1_dom"/>
</dbReference>
<keyword evidence="5" id="KW-1185">Reference proteome</keyword>
<evidence type="ECO:0000259" key="2">
    <source>
        <dbReference type="PROSITE" id="PS51127"/>
    </source>
</evidence>
<dbReference type="GO" id="GO:0019867">
    <property type="term" value="C:outer membrane"/>
    <property type="evidence" value="ECO:0007669"/>
    <property type="project" value="InterPro"/>
</dbReference>
<reference evidence="4 5" key="1">
    <citation type="submission" date="2019-03" db="EMBL/GenBank/DDBJ databases">
        <title>Arenimonas daejeonensis sp. nov., isolated from compost.</title>
        <authorList>
            <person name="Jeon C.O."/>
        </authorList>
    </citation>
    <scope>NUCLEOTIDE SEQUENCE [LARGE SCALE GENOMIC DNA]</scope>
    <source>
        <strain evidence="4 5">R29</strain>
    </source>
</reference>
<dbReference type="InterPro" id="IPR013783">
    <property type="entry name" value="Ig-like_fold"/>
</dbReference>
<evidence type="ECO:0000313" key="5">
    <source>
        <dbReference type="Proteomes" id="UP000305760"/>
    </source>
</evidence>
<dbReference type="OrthoDB" id="5699539at2"/>
<dbReference type="Gene3D" id="2.60.40.10">
    <property type="entry name" value="Immunoglobulins"/>
    <property type="match status" value="1"/>
</dbReference>
<dbReference type="NCBIfam" id="TIGR01414">
    <property type="entry name" value="autotrans_barl"/>
    <property type="match status" value="1"/>
</dbReference>
<feature type="domain" description="Big-1" evidence="2">
    <location>
        <begin position="752"/>
        <end position="839"/>
    </location>
</feature>
<dbReference type="RefSeq" id="WP_139446215.1">
    <property type="nucleotide sequence ID" value="NZ_SMDR01000001.1"/>
</dbReference>
<dbReference type="Proteomes" id="UP000305760">
    <property type="component" value="Unassembled WGS sequence"/>
</dbReference>
<proteinExistence type="inferred from homology"/>
<accession>A0A5C4RVV7</accession>
<dbReference type="PROSITE" id="PS51127">
    <property type="entry name" value="BIG1"/>
    <property type="match status" value="1"/>
</dbReference>
<dbReference type="Gene3D" id="2.40.128.130">
    <property type="entry name" value="Autotransporter beta-domain"/>
    <property type="match status" value="1"/>
</dbReference>
<comment type="similarity">
    <text evidence="1">Belongs to the intimin/invasin family.</text>
</comment>
<dbReference type="InterPro" id="IPR008964">
    <property type="entry name" value="Invasin/intimin_cell_adhesion"/>
</dbReference>
<protein>
    <submittedName>
        <fullName evidence="4">Autotransporter domain-containing protein</fullName>
    </submittedName>
</protein>
<dbReference type="EMBL" id="SMDR01000001">
    <property type="protein sequence ID" value="TNJ35095.1"/>
    <property type="molecule type" value="Genomic_DNA"/>
</dbReference>
<comment type="caution">
    <text evidence="4">The sequence shown here is derived from an EMBL/GenBank/DDBJ whole genome shotgun (WGS) entry which is preliminary data.</text>
</comment>
<dbReference type="PROSITE" id="PS51208">
    <property type="entry name" value="AUTOTRANSPORTER"/>
    <property type="match status" value="1"/>
</dbReference>
<dbReference type="SUPFAM" id="SSF49373">
    <property type="entry name" value="Invasin/intimin cell-adhesion fragments"/>
    <property type="match status" value="3"/>
</dbReference>
<name>A0A5C4RVV7_9GAMM</name>
<dbReference type="InterPro" id="IPR036709">
    <property type="entry name" value="Autotransporte_beta_dom_sf"/>
</dbReference>
<organism evidence="4 5">
    <name type="scientific">Arenimonas terrae</name>
    <dbReference type="NCBI Taxonomy" id="2546226"/>
    <lineage>
        <taxon>Bacteria</taxon>
        <taxon>Pseudomonadati</taxon>
        <taxon>Pseudomonadota</taxon>
        <taxon>Gammaproteobacteria</taxon>
        <taxon>Lysobacterales</taxon>
        <taxon>Lysobacteraceae</taxon>
        <taxon>Arenimonas</taxon>
    </lineage>
</organism>
<dbReference type="SMART" id="SM00869">
    <property type="entry name" value="Autotransporter"/>
    <property type="match status" value="1"/>
</dbReference>